<name>A0A8D9UHC4_9CAUD</name>
<sequence length="43" mass="5131">MVRIPSGPPYHKPAEMRVFPLFMRVFIVFSLCKSCCFLRYFCI</sequence>
<protein>
    <submittedName>
        <fullName evidence="2">Uncharacterized protein</fullName>
    </submittedName>
</protein>
<accession>A0A8D9UHC4</accession>
<keyword evidence="1" id="KW-0472">Membrane</keyword>
<evidence type="ECO:0000256" key="1">
    <source>
        <dbReference type="SAM" id="Phobius"/>
    </source>
</evidence>
<evidence type="ECO:0000313" key="2">
    <source>
        <dbReference type="EMBL" id="DAD55484.1"/>
    </source>
</evidence>
<keyword evidence="1" id="KW-1133">Transmembrane helix</keyword>
<feature type="transmembrane region" description="Helical" evidence="1">
    <location>
        <begin position="21"/>
        <end position="41"/>
    </location>
</feature>
<reference evidence="2" key="1">
    <citation type="journal article" date="2021" name="Proc. Natl. Acad. Sci. U.S.A.">
        <title>A Catalog of Tens of Thousands of Viruses from Human Metagenomes Reveals Hidden Associations with Chronic Diseases.</title>
        <authorList>
            <person name="Tisza M.J."/>
            <person name="Buck C.B."/>
        </authorList>
    </citation>
    <scope>NUCLEOTIDE SEQUENCE</scope>
    <source>
        <strain evidence="2">Ctjz83</strain>
    </source>
</reference>
<proteinExistence type="predicted"/>
<organism evidence="2">
    <name type="scientific">Myoviridae sp. ctjz83</name>
    <dbReference type="NCBI Taxonomy" id="2826083"/>
    <lineage>
        <taxon>Viruses</taxon>
        <taxon>Duplodnaviria</taxon>
        <taxon>Heunggongvirae</taxon>
        <taxon>Uroviricota</taxon>
        <taxon>Caudoviricetes</taxon>
    </lineage>
</organism>
<keyword evidence="1" id="KW-0812">Transmembrane</keyword>
<dbReference type="EMBL" id="BK014725">
    <property type="protein sequence ID" value="DAD55484.1"/>
    <property type="molecule type" value="Genomic_DNA"/>
</dbReference>